<evidence type="ECO:0000256" key="1">
    <source>
        <dbReference type="SAM" id="Phobius"/>
    </source>
</evidence>
<reference evidence="2 3" key="1">
    <citation type="submission" date="2018-11" db="EMBL/GenBank/DDBJ databases">
        <authorList>
            <consortium name="Pathogen Informatics"/>
        </authorList>
    </citation>
    <scope>NUCLEOTIDE SEQUENCE [LARGE SCALE GENOMIC DNA]</scope>
</reference>
<accession>A0A3P7SI97</accession>
<keyword evidence="1" id="KW-1133">Transmembrane helix</keyword>
<dbReference type="OrthoDB" id="5844891at2759"/>
<keyword evidence="1" id="KW-0472">Membrane</keyword>
<gene>
    <name evidence="2" type="ORF">DME_LOCUS4719</name>
</gene>
<dbReference type="EMBL" id="UYYG01001150">
    <property type="protein sequence ID" value="VDN54746.1"/>
    <property type="molecule type" value="Genomic_DNA"/>
</dbReference>
<evidence type="ECO:0000313" key="3">
    <source>
        <dbReference type="Proteomes" id="UP000274756"/>
    </source>
</evidence>
<keyword evidence="1" id="KW-0812">Transmembrane</keyword>
<name>A0A3P7SI97_DRAME</name>
<keyword evidence="3" id="KW-1185">Reference proteome</keyword>
<sequence>MNLNEYRGHVYYVFGLVCLVSWFIFNLWILRDYFFPWIFPPIYTQTGLKMKKLEATKMQLIRKDRLNNAFTIPAAIILPYLSPTCRGNKQMI</sequence>
<feature type="transmembrane region" description="Helical" evidence="1">
    <location>
        <begin position="12"/>
        <end position="30"/>
    </location>
</feature>
<dbReference type="AlphaFoldDB" id="A0A3P7SI97"/>
<evidence type="ECO:0000313" key="2">
    <source>
        <dbReference type="EMBL" id="VDN54746.1"/>
    </source>
</evidence>
<organism evidence="2 3">
    <name type="scientific">Dracunculus medinensis</name>
    <name type="common">Guinea worm</name>
    <dbReference type="NCBI Taxonomy" id="318479"/>
    <lineage>
        <taxon>Eukaryota</taxon>
        <taxon>Metazoa</taxon>
        <taxon>Ecdysozoa</taxon>
        <taxon>Nematoda</taxon>
        <taxon>Chromadorea</taxon>
        <taxon>Rhabditida</taxon>
        <taxon>Spirurina</taxon>
        <taxon>Dracunculoidea</taxon>
        <taxon>Dracunculidae</taxon>
        <taxon>Dracunculus</taxon>
    </lineage>
</organism>
<dbReference type="Proteomes" id="UP000274756">
    <property type="component" value="Unassembled WGS sequence"/>
</dbReference>
<proteinExistence type="predicted"/>
<protein>
    <submittedName>
        <fullName evidence="2">Uncharacterized protein</fullName>
    </submittedName>
</protein>